<dbReference type="OrthoDB" id="499349at2"/>
<dbReference type="InterPro" id="IPR011990">
    <property type="entry name" value="TPR-like_helical_dom_sf"/>
</dbReference>
<organism evidence="2 3">
    <name type="scientific">Asanoa ishikariensis</name>
    <dbReference type="NCBI Taxonomy" id="137265"/>
    <lineage>
        <taxon>Bacteria</taxon>
        <taxon>Bacillati</taxon>
        <taxon>Actinomycetota</taxon>
        <taxon>Actinomycetes</taxon>
        <taxon>Micromonosporales</taxon>
        <taxon>Micromonosporaceae</taxon>
        <taxon>Asanoa</taxon>
    </lineage>
</organism>
<dbReference type="AlphaFoldDB" id="A0A1H3UEL9"/>
<keyword evidence="3" id="KW-1185">Reference proteome</keyword>
<sequence>MTDVRADVTGGTSDRVILTPDQRVRVFVSSTLTELAAEREAVREAVERLHLLTVMFEAGARPHAPRDVYRSYLAQSQIFVGIYDESYGWVGPDSAISGLADEYRLARGLPRLVYVKEPAPARDPRLADLLADVEADINVVRRRFRSPDELRGLVERDLAALLSQRFHQTRQARAGEPGEVLHVPLARTPLVGREHELDLLSSRLTQDRVQLLTLAGPGGVGKTRLATALAERVASGYPDGVRFVDLATAGSVDNVGDVFARALRLRTSDGVGSFDDVESFLRSKRMLLVVDNFEHVAGAAPGLAALLRAAPGVTAVVTSRAPLRLSDERVYRVPPLRSAPKSTRFDVATLTQRFSAVRLFVDRARAADRRFALTDDNVEAVLEITRRLGGVPLAIELAAARVPLLPPMAIAALLDDQLSLLTGGQRDLPARQRTVRDTLAWSYRLLPPDAQKLFARTGVFTGGFDLAAIEAVCADESFDVFAALESLVDAALVEPDDHDRFRMVDSVRLYALERLGADDDVTAARDRHAAHFLDAALRAAPYLNTVDSPVWLDRLDREHANLGAATEWFLDSGRPADALRIGWAIWPLWWQRGYVDEAARVVSRILDGADQLSPKLHGRALVASGAMALVSGQDAQARIDFERARELARVADDPVTEARALGPLGSFASRDGDHERAGRLLREAYELALSGDEQWLISLFHSRIGMIAFRQGDRAAAGRHLDDAVRVSAQGGDELGMVVARYTSAAVRSADGDGAGAHDSLLAGLRLAARSGDQASVGLFLAAFADLAGADGRLVRAVRLAAAAGSFQTPSSKLWMRAYVPPWPVAGPDLATMRAGLGDDRFDRAWREGERLGLRGAIDEAAQE</sequence>
<dbReference type="Gene3D" id="3.40.50.300">
    <property type="entry name" value="P-loop containing nucleotide triphosphate hydrolases"/>
    <property type="match status" value="1"/>
</dbReference>
<evidence type="ECO:0000313" key="3">
    <source>
        <dbReference type="Proteomes" id="UP000199632"/>
    </source>
</evidence>
<dbReference type="InterPro" id="IPR025139">
    <property type="entry name" value="DUF4062"/>
</dbReference>
<dbReference type="Proteomes" id="UP000199632">
    <property type="component" value="Unassembled WGS sequence"/>
</dbReference>
<dbReference type="SUPFAM" id="SSF52540">
    <property type="entry name" value="P-loop containing nucleoside triphosphate hydrolases"/>
    <property type="match status" value="1"/>
</dbReference>
<accession>A0A1H3UEL9</accession>
<feature type="domain" description="AAA+ ATPase" evidence="1">
    <location>
        <begin position="208"/>
        <end position="336"/>
    </location>
</feature>
<gene>
    <name evidence="2" type="ORF">SAMN05421684_7121</name>
</gene>
<dbReference type="InterPro" id="IPR027417">
    <property type="entry name" value="P-loop_NTPase"/>
</dbReference>
<dbReference type="PANTHER" id="PTHR47691:SF3">
    <property type="entry name" value="HTH-TYPE TRANSCRIPTIONAL REGULATOR RV0890C-RELATED"/>
    <property type="match status" value="1"/>
</dbReference>
<dbReference type="SUPFAM" id="SSF48452">
    <property type="entry name" value="TPR-like"/>
    <property type="match status" value="1"/>
</dbReference>
<dbReference type="Gene3D" id="1.25.40.10">
    <property type="entry name" value="Tetratricopeptide repeat domain"/>
    <property type="match status" value="1"/>
</dbReference>
<protein>
    <submittedName>
        <fullName evidence="2">Predicted ATPase</fullName>
    </submittedName>
</protein>
<dbReference type="RefSeq" id="WP_090801841.1">
    <property type="nucleotide sequence ID" value="NZ_BOND01000005.1"/>
</dbReference>
<dbReference type="Pfam" id="PF13271">
    <property type="entry name" value="DUF4062"/>
    <property type="match status" value="1"/>
</dbReference>
<reference evidence="3" key="1">
    <citation type="submission" date="2016-10" db="EMBL/GenBank/DDBJ databases">
        <authorList>
            <person name="Varghese N."/>
            <person name="Submissions S."/>
        </authorList>
    </citation>
    <scope>NUCLEOTIDE SEQUENCE [LARGE SCALE GENOMIC DNA]</scope>
    <source>
        <strain evidence="3">DSM 44718</strain>
    </source>
</reference>
<dbReference type="PRINTS" id="PR00364">
    <property type="entry name" value="DISEASERSIST"/>
</dbReference>
<name>A0A1H3UEL9_9ACTN</name>
<dbReference type="STRING" id="137265.SAMN05421684_7121"/>
<evidence type="ECO:0000259" key="1">
    <source>
        <dbReference type="SMART" id="SM00382"/>
    </source>
</evidence>
<evidence type="ECO:0000313" key="2">
    <source>
        <dbReference type="EMBL" id="SDZ60828.1"/>
    </source>
</evidence>
<proteinExistence type="predicted"/>
<dbReference type="PANTHER" id="PTHR47691">
    <property type="entry name" value="REGULATOR-RELATED"/>
    <property type="match status" value="1"/>
</dbReference>
<dbReference type="SMART" id="SM00382">
    <property type="entry name" value="AAA"/>
    <property type="match status" value="1"/>
</dbReference>
<dbReference type="EMBL" id="FNQB01000004">
    <property type="protein sequence ID" value="SDZ60828.1"/>
    <property type="molecule type" value="Genomic_DNA"/>
</dbReference>
<dbReference type="InterPro" id="IPR003593">
    <property type="entry name" value="AAA+_ATPase"/>
</dbReference>